<dbReference type="CDD" id="cd02138">
    <property type="entry name" value="TdsD-like"/>
    <property type="match status" value="1"/>
</dbReference>
<dbReference type="InterPro" id="IPR000415">
    <property type="entry name" value="Nitroreductase-like"/>
</dbReference>
<dbReference type="InterPro" id="IPR029479">
    <property type="entry name" value="Nitroreductase"/>
</dbReference>
<reference evidence="5" key="1">
    <citation type="submission" date="2014-09" db="EMBL/GenBank/DDBJ databases">
        <authorList>
            <person name="Illeghems K.G."/>
        </authorList>
    </citation>
    <scope>NUCLEOTIDE SEQUENCE [LARGE SCALE GENOMIC DNA]</scope>
    <source>
        <strain evidence="5">108B</strain>
    </source>
</reference>
<feature type="domain" description="Nitroreductase" evidence="3">
    <location>
        <begin position="17"/>
        <end position="163"/>
    </location>
</feature>
<dbReference type="Proteomes" id="UP000056109">
    <property type="component" value="Chromosome I"/>
</dbReference>
<dbReference type="SUPFAM" id="SSF55469">
    <property type="entry name" value="FMN-dependent nitroreductase-like"/>
    <property type="match status" value="1"/>
</dbReference>
<dbReference type="KEGG" id="asz:ASN_3293"/>
<dbReference type="AlphaFoldDB" id="A0A0U5EYW8"/>
<dbReference type="GO" id="GO:0016491">
    <property type="term" value="F:oxidoreductase activity"/>
    <property type="evidence" value="ECO:0007669"/>
    <property type="project" value="UniProtKB-KW"/>
</dbReference>
<evidence type="ECO:0000313" key="5">
    <source>
        <dbReference type="Proteomes" id="UP000056109"/>
    </source>
</evidence>
<evidence type="ECO:0000313" key="4">
    <source>
        <dbReference type="EMBL" id="CEF42532.1"/>
    </source>
</evidence>
<dbReference type="PANTHER" id="PTHR43673">
    <property type="entry name" value="NAD(P)H NITROREDUCTASE YDGI-RELATED"/>
    <property type="match status" value="1"/>
</dbReference>
<dbReference type="GeneID" id="34784248"/>
<name>A0A0U5EYW8_9PROT</name>
<dbReference type="RefSeq" id="WP_058988683.1">
    <property type="nucleotide sequence ID" value="NZ_LN606600.1"/>
</dbReference>
<proteinExistence type="inferred from homology"/>
<dbReference type="Pfam" id="PF00881">
    <property type="entry name" value="Nitroreductase"/>
    <property type="match status" value="1"/>
</dbReference>
<protein>
    <submittedName>
        <fullName evidence="4">Nitroreductase</fullName>
    </submittedName>
</protein>
<sequence length="201" mass="22074">MTKAPERSADTSASPFIVDRWSPRAFTPTPISQENLLTFLEAGRWAPSAYNGQPWRFLYARRDTPDWERFLSWLIPFNQAWAQHASALVFIASHTVTFSSSTGEPVPAPSHAFDAGAAALLIQLEASHAGWATHPISGFDHALARAGLELPEDYALHAAVVIGQQGDKSHLPETLQGKETPSGRRTLGELAFEGRFPVRED</sequence>
<gene>
    <name evidence="4" type="ORF">ASN_3293</name>
</gene>
<dbReference type="PANTHER" id="PTHR43673:SF10">
    <property type="entry name" value="NADH DEHYDROGENASE_NAD(P)H NITROREDUCTASE XCC3605-RELATED"/>
    <property type="match status" value="1"/>
</dbReference>
<comment type="similarity">
    <text evidence="1">Belongs to the nitroreductase family.</text>
</comment>
<keyword evidence="5" id="KW-1185">Reference proteome</keyword>
<evidence type="ECO:0000259" key="3">
    <source>
        <dbReference type="Pfam" id="PF00881"/>
    </source>
</evidence>
<keyword evidence="2" id="KW-0560">Oxidoreductase</keyword>
<dbReference type="EMBL" id="LN606600">
    <property type="protein sequence ID" value="CEF42532.1"/>
    <property type="molecule type" value="Genomic_DNA"/>
</dbReference>
<dbReference type="Gene3D" id="3.40.109.10">
    <property type="entry name" value="NADH Oxidase"/>
    <property type="match status" value="1"/>
</dbReference>
<dbReference type="PATRIC" id="fig|446692.3.peg.3491"/>
<evidence type="ECO:0000256" key="2">
    <source>
        <dbReference type="ARBA" id="ARBA00023002"/>
    </source>
</evidence>
<organism evidence="4 5">
    <name type="scientific">Acetobacter senegalensis</name>
    <dbReference type="NCBI Taxonomy" id="446692"/>
    <lineage>
        <taxon>Bacteria</taxon>
        <taxon>Pseudomonadati</taxon>
        <taxon>Pseudomonadota</taxon>
        <taxon>Alphaproteobacteria</taxon>
        <taxon>Acetobacterales</taxon>
        <taxon>Acetobacteraceae</taxon>
        <taxon>Acetobacter</taxon>
    </lineage>
</organism>
<accession>A0A0U5EYW8</accession>
<evidence type="ECO:0000256" key="1">
    <source>
        <dbReference type="ARBA" id="ARBA00007118"/>
    </source>
</evidence>